<dbReference type="InterPro" id="IPR023271">
    <property type="entry name" value="Aquaporin-like"/>
</dbReference>
<proteinExistence type="evidence at transcript level"/>
<evidence type="ECO:0000256" key="6">
    <source>
        <dbReference type="ARBA" id="ARBA00023136"/>
    </source>
</evidence>
<evidence type="ECO:0000256" key="7">
    <source>
        <dbReference type="RuleBase" id="RU000477"/>
    </source>
</evidence>
<comment type="similarity">
    <text evidence="2 7">Belongs to the MIP/aquaporin (TC 1.A.8) family.</text>
</comment>
<evidence type="ECO:0000256" key="3">
    <source>
        <dbReference type="ARBA" id="ARBA00022448"/>
    </source>
</evidence>
<dbReference type="CDD" id="cd00333">
    <property type="entry name" value="MIP"/>
    <property type="match status" value="1"/>
</dbReference>
<feature type="transmembrane region" description="Helical" evidence="8">
    <location>
        <begin position="221"/>
        <end position="242"/>
    </location>
</feature>
<keyword evidence="3 7" id="KW-0813">Transport</keyword>
<dbReference type="PROSITE" id="PS00221">
    <property type="entry name" value="MIP"/>
    <property type="match status" value="1"/>
</dbReference>
<evidence type="ECO:0000256" key="2">
    <source>
        <dbReference type="ARBA" id="ARBA00006175"/>
    </source>
</evidence>
<dbReference type="AlphaFoldDB" id="F8K9X4"/>
<dbReference type="InterPro" id="IPR034294">
    <property type="entry name" value="Aquaporin_transptr"/>
</dbReference>
<dbReference type="Pfam" id="PF00230">
    <property type="entry name" value="MIP"/>
    <property type="match status" value="1"/>
</dbReference>
<feature type="transmembrane region" description="Helical" evidence="8">
    <location>
        <begin position="86"/>
        <end position="104"/>
    </location>
</feature>
<evidence type="ECO:0000256" key="8">
    <source>
        <dbReference type="SAM" id="Phobius"/>
    </source>
</evidence>
<protein>
    <submittedName>
        <fullName evidence="9">Aquaporin</fullName>
    </submittedName>
</protein>
<dbReference type="GO" id="GO:0005886">
    <property type="term" value="C:plasma membrane"/>
    <property type="evidence" value="ECO:0007669"/>
    <property type="project" value="TreeGrafter"/>
</dbReference>
<name>F8K9X4_SUBDO</name>
<reference evidence="9" key="2">
    <citation type="submission" date="2011-01" db="EMBL/GenBank/DDBJ databases">
        <authorList>
            <person name="Mueller W.E.G."/>
        </authorList>
    </citation>
    <scope>NUCLEOTIDE SEQUENCE</scope>
    <source>
        <tissue evidence="9">Whole animal</tissue>
    </source>
</reference>
<feature type="transmembrane region" description="Helical" evidence="8">
    <location>
        <begin position="116"/>
        <end position="138"/>
    </location>
</feature>
<feature type="transmembrane region" description="Helical" evidence="8">
    <location>
        <begin position="269"/>
        <end position="289"/>
    </location>
</feature>
<keyword evidence="5 8" id="KW-1133">Transmembrane helix</keyword>
<dbReference type="PANTHER" id="PTHR19139">
    <property type="entry name" value="AQUAPORIN TRANSPORTER"/>
    <property type="match status" value="1"/>
</dbReference>
<dbReference type="InterPro" id="IPR022357">
    <property type="entry name" value="MIP_CS"/>
</dbReference>
<dbReference type="PRINTS" id="PR00783">
    <property type="entry name" value="MINTRINSICP"/>
</dbReference>
<evidence type="ECO:0000256" key="4">
    <source>
        <dbReference type="ARBA" id="ARBA00022692"/>
    </source>
</evidence>
<sequence length="314" mass="33299">MRTSLRVHPQETAPLLQRRGGGLSNSYSNSPYKKPRWYKRPKFYINILRRGLAEFLGTALFVFIAVSSASSVNIDSDCGRSVSSSSATVVALATGFAYAALMAANGHVSGGHMNPAVTVGVFIAGGINVVAAAVYILVQLIGGIVGAACVLAYDNDDYYPNGTDPNSTEPESVVDYGLTNLQGVTPLQGIAVETVLTLMVVMVYTHTTMEGDNKGEHSHRNFAAPLATGFAMAAGIMSSYFITGGSFNPARSLGPAVVGSSPSRWDYHYVYWIGPTLGAMLAGVFYRLVLSSNPLIPLTDTDSKTRGSINTHSQ</sequence>
<accession>F8K9X4</accession>
<dbReference type="PANTHER" id="PTHR19139:SF284">
    <property type="entry name" value="AQUAPORIN"/>
    <property type="match status" value="1"/>
</dbReference>
<dbReference type="InterPro" id="IPR000425">
    <property type="entry name" value="MIP"/>
</dbReference>
<feature type="transmembrane region" description="Helical" evidence="8">
    <location>
        <begin position="43"/>
        <end position="66"/>
    </location>
</feature>
<dbReference type="EMBL" id="FR773712">
    <property type="protein sequence ID" value="CBY89223.1"/>
    <property type="molecule type" value="mRNA"/>
</dbReference>
<dbReference type="Gene3D" id="1.20.1080.10">
    <property type="entry name" value="Glycerol uptake facilitator protein"/>
    <property type="match status" value="1"/>
</dbReference>
<evidence type="ECO:0000313" key="9">
    <source>
        <dbReference type="EMBL" id="CBY89223.1"/>
    </source>
</evidence>
<organism evidence="9">
    <name type="scientific">Suberites domuncula</name>
    <name type="common">Sponge</name>
    <dbReference type="NCBI Taxonomy" id="55567"/>
    <lineage>
        <taxon>Eukaryota</taxon>
        <taxon>Metazoa</taxon>
        <taxon>Porifera</taxon>
        <taxon>Demospongiae</taxon>
        <taxon>Heteroscleromorpha</taxon>
        <taxon>Suberitida</taxon>
        <taxon>Suberitidae</taxon>
        <taxon>Suberites</taxon>
    </lineage>
</organism>
<gene>
    <name evidence="9" type="primary">aqp</name>
</gene>
<dbReference type="SUPFAM" id="SSF81338">
    <property type="entry name" value="Aquaporin-like"/>
    <property type="match status" value="1"/>
</dbReference>
<comment type="subcellular location">
    <subcellularLocation>
        <location evidence="1">Membrane</location>
        <topology evidence="1">Multi-pass membrane protein</topology>
    </subcellularLocation>
</comment>
<evidence type="ECO:0000256" key="1">
    <source>
        <dbReference type="ARBA" id="ARBA00004141"/>
    </source>
</evidence>
<reference evidence="9" key="1">
    <citation type="journal article" date="2011" name="Biochim. Biophys. Acta">
        <title>Hardening of bio-silica in sponge spicules involves an aging process after its enzymatic polycondensation: Evidence for an aquaporin-mediated water absorption.</title>
        <authorList>
            <person name="Muller W.E."/>
            <person name="Wang X."/>
            <person name="Wiens M."/>
            <person name="Schlossmacher U."/>
            <person name="Jochum K.P."/>
            <person name="Schroder H.C."/>
        </authorList>
    </citation>
    <scope>NUCLEOTIDE SEQUENCE</scope>
    <source>
        <tissue evidence="9">Whole animal</tissue>
    </source>
</reference>
<keyword evidence="4 7" id="KW-0812">Transmembrane</keyword>
<evidence type="ECO:0000256" key="5">
    <source>
        <dbReference type="ARBA" id="ARBA00022989"/>
    </source>
</evidence>
<keyword evidence="6 8" id="KW-0472">Membrane</keyword>
<dbReference type="GO" id="GO:0015250">
    <property type="term" value="F:water channel activity"/>
    <property type="evidence" value="ECO:0007669"/>
    <property type="project" value="TreeGrafter"/>
</dbReference>
<feature type="transmembrane region" description="Helical" evidence="8">
    <location>
        <begin position="190"/>
        <end position="209"/>
    </location>
</feature>